<protein>
    <submittedName>
        <fullName evidence="3">Uncharacterized protein</fullName>
    </submittedName>
</protein>
<reference evidence="3" key="1">
    <citation type="journal article" date="2019" name="bioRxiv">
        <title>The Genome of the Zebra Mussel, Dreissena polymorpha: A Resource for Invasive Species Research.</title>
        <authorList>
            <person name="McCartney M.A."/>
            <person name="Auch B."/>
            <person name="Kono T."/>
            <person name="Mallez S."/>
            <person name="Zhang Y."/>
            <person name="Obille A."/>
            <person name="Becker A."/>
            <person name="Abrahante J.E."/>
            <person name="Garbe J."/>
            <person name="Badalamenti J.P."/>
            <person name="Herman A."/>
            <person name="Mangelson H."/>
            <person name="Liachko I."/>
            <person name="Sullivan S."/>
            <person name="Sone E.D."/>
            <person name="Koren S."/>
            <person name="Silverstein K.A.T."/>
            <person name="Beckman K.B."/>
            <person name="Gohl D.M."/>
        </authorList>
    </citation>
    <scope>NUCLEOTIDE SEQUENCE</scope>
    <source>
        <strain evidence="3">Duluth1</strain>
        <tissue evidence="3">Whole animal</tissue>
    </source>
</reference>
<dbReference type="EMBL" id="JAIWYP010000012">
    <property type="protein sequence ID" value="KAH3729228.1"/>
    <property type="molecule type" value="Genomic_DNA"/>
</dbReference>
<accession>A0A9D4CPI9</accession>
<sequence length="243" mass="26938">MKIGHQIFELSRGINGTNVLTKFHEDWTINVESGVFTRQNVDADYGRRTKGDHKSSPCARCAQFNVVVVVVLSLFTICVMWWLSLCLERKRRSLSGVLRPSVNRGRLYLISVPRAQQNTPPPHKRTHAERARAPPPPHTAPPRAPNHWSLPRQAPTSTLLLRATTDQPRTDQGVSHKATPGQEPNTDSSDSSLPVDLKSPHGDKNRLLVVPAESSDSSHPFGLKSPQGDMNRLEVTKGSTITQ</sequence>
<evidence type="ECO:0000256" key="2">
    <source>
        <dbReference type="SAM" id="Phobius"/>
    </source>
</evidence>
<dbReference type="Proteomes" id="UP000828390">
    <property type="component" value="Unassembled WGS sequence"/>
</dbReference>
<keyword evidence="2" id="KW-0472">Membrane</keyword>
<evidence type="ECO:0000256" key="1">
    <source>
        <dbReference type="SAM" id="MobiDB-lite"/>
    </source>
</evidence>
<feature type="compositionally biased region" description="Polar residues" evidence="1">
    <location>
        <begin position="182"/>
        <end position="192"/>
    </location>
</feature>
<evidence type="ECO:0000313" key="3">
    <source>
        <dbReference type="EMBL" id="KAH3729228.1"/>
    </source>
</evidence>
<feature type="transmembrane region" description="Helical" evidence="2">
    <location>
        <begin position="64"/>
        <end position="83"/>
    </location>
</feature>
<keyword evidence="4" id="KW-1185">Reference proteome</keyword>
<feature type="region of interest" description="Disordered" evidence="1">
    <location>
        <begin position="111"/>
        <end position="151"/>
    </location>
</feature>
<keyword evidence="2" id="KW-1133">Transmembrane helix</keyword>
<comment type="caution">
    <text evidence="3">The sequence shown here is derived from an EMBL/GenBank/DDBJ whole genome shotgun (WGS) entry which is preliminary data.</text>
</comment>
<feature type="region of interest" description="Disordered" evidence="1">
    <location>
        <begin position="166"/>
        <end position="243"/>
    </location>
</feature>
<keyword evidence="2" id="KW-0812">Transmembrane</keyword>
<feature type="compositionally biased region" description="Pro residues" evidence="1">
    <location>
        <begin position="133"/>
        <end position="144"/>
    </location>
</feature>
<organism evidence="3 4">
    <name type="scientific">Dreissena polymorpha</name>
    <name type="common">Zebra mussel</name>
    <name type="synonym">Mytilus polymorpha</name>
    <dbReference type="NCBI Taxonomy" id="45954"/>
    <lineage>
        <taxon>Eukaryota</taxon>
        <taxon>Metazoa</taxon>
        <taxon>Spiralia</taxon>
        <taxon>Lophotrochozoa</taxon>
        <taxon>Mollusca</taxon>
        <taxon>Bivalvia</taxon>
        <taxon>Autobranchia</taxon>
        <taxon>Heteroconchia</taxon>
        <taxon>Euheterodonta</taxon>
        <taxon>Imparidentia</taxon>
        <taxon>Neoheterodontei</taxon>
        <taxon>Myida</taxon>
        <taxon>Dreissenoidea</taxon>
        <taxon>Dreissenidae</taxon>
        <taxon>Dreissena</taxon>
    </lineage>
</organism>
<name>A0A9D4CPI9_DREPO</name>
<reference evidence="3" key="2">
    <citation type="submission" date="2020-11" db="EMBL/GenBank/DDBJ databases">
        <authorList>
            <person name="McCartney M.A."/>
            <person name="Auch B."/>
            <person name="Kono T."/>
            <person name="Mallez S."/>
            <person name="Becker A."/>
            <person name="Gohl D.M."/>
            <person name="Silverstein K.A.T."/>
            <person name="Koren S."/>
            <person name="Bechman K.B."/>
            <person name="Herman A."/>
            <person name="Abrahante J.E."/>
            <person name="Garbe J."/>
        </authorList>
    </citation>
    <scope>NUCLEOTIDE SEQUENCE</scope>
    <source>
        <strain evidence="3">Duluth1</strain>
        <tissue evidence="3">Whole animal</tissue>
    </source>
</reference>
<gene>
    <name evidence="3" type="ORF">DPMN_055194</name>
</gene>
<proteinExistence type="predicted"/>
<dbReference type="AlphaFoldDB" id="A0A9D4CPI9"/>
<evidence type="ECO:0000313" key="4">
    <source>
        <dbReference type="Proteomes" id="UP000828390"/>
    </source>
</evidence>